<evidence type="ECO:0008006" key="3">
    <source>
        <dbReference type="Google" id="ProtNLM"/>
    </source>
</evidence>
<organism evidence="2">
    <name type="scientific">Haptolina ericina</name>
    <dbReference type="NCBI Taxonomy" id="156174"/>
    <lineage>
        <taxon>Eukaryota</taxon>
        <taxon>Haptista</taxon>
        <taxon>Haptophyta</taxon>
        <taxon>Prymnesiophyceae</taxon>
        <taxon>Prymnesiales</taxon>
        <taxon>Prymnesiaceae</taxon>
        <taxon>Haptolina</taxon>
    </lineage>
</organism>
<dbReference type="AlphaFoldDB" id="A0A7S3BH62"/>
<proteinExistence type="predicted"/>
<reference evidence="2" key="1">
    <citation type="submission" date="2021-01" db="EMBL/GenBank/DDBJ databases">
        <authorList>
            <person name="Corre E."/>
            <person name="Pelletier E."/>
            <person name="Niang G."/>
            <person name="Scheremetjew M."/>
            <person name="Finn R."/>
            <person name="Kale V."/>
            <person name="Holt S."/>
            <person name="Cochrane G."/>
            <person name="Meng A."/>
            <person name="Brown T."/>
            <person name="Cohen L."/>
        </authorList>
    </citation>
    <scope>NUCLEOTIDE SEQUENCE</scope>
    <source>
        <strain evidence="2">CCMP281</strain>
    </source>
</reference>
<evidence type="ECO:0000313" key="2">
    <source>
        <dbReference type="EMBL" id="CAE0135168.1"/>
    </source>
</evidence>
<gene>
    <name evidence="2" type="ORF">HERI1096_LOCUS30575</name>
</gene>
<sequence length="108" mass="11974">MMGSLLLILLILRLVVLRRGLYCHAPQGLIACPVLHVVDWLEVEGDAVQNKSRCHPDDPNILPALPCPFLSGFQWLKAGVRDGMRERHQAAFGVGFECKGVGFLKRVV</sequence>
<feature type="chain" id="PRO_5030776852" description="Secreted protein" evidence="1">
    <location>
        <begin position="21"/>
        <end position="108"/>
    </location>
</feature>
<name>A0A7S3BH62_9EUKA</name>
<keyword evidence="1" id="KW-0732">Signal</keyword>
<protein>
    <recommendedName>
        <fullName evidence="3">Secreted protein</fullName>
    </recommendedName>
</protein>
<evidence type="ECO:0000256" key="1">
    <source>
        <dbReference type="SAM" id="SignalP"/>
    </source>
</evidence>
<feature type="signal peptide" evidence="1">
    <location>
        <begin position="1"/>
        <end position="20"/>
    </location>
</feature>
<accession>A0A7S3BH62</accession>
<dbReference type="EMBL" id="HBHX01055477">
    <property type="protein sequence ID" value="CAE0135168.1"/>
    <property type="molecule type" value="Transcribed_RNA"/>
</dbReference>